<dbReference type="SUPFAM" id="SSF54695">
    <property type="entry name" value="POZ domain"/>
    <property type="match status" value="1"/>
</dbReference>
<sequence length="316" mass="35207">MEVDKSTEPSNETQEIAPDGDVILVVGPDKIKLRVHALFLKIASKVFNAMLGPHFREGQGTSSAFPKEILMPDDDAETMAFICNIIHHRNDAIPRVLSPQKVIKVAIYADKFDSVVALRHSMSWWLNLKGVYDPADISRLMAAAYMFDNSKVFEETTRALVLDYTGSYLSLADDDCVGIIPWTAFYVLEARRSRVRMDLQEIILNGKKHRKGACNCDWASKNNNAYMEALQGSNLWPPSVFNTAVSHVLENLGRLQDPTPLKPDPKCFSIVYAHTELKGKVERDSEANGIKEKAGLCLGCVRSGNADAPFPCRVKH</sequence>
<proteinExistence type="predicted"/>
<dbReference type="InterPro" id="IPR000210">
    <property type="entry name" value="BTB/POZ_dom"/>
</dbReference>
<protein>
    <recommendedName>
        <fullName evidence="1">BTB domain-containing protein</fullName>
    </recommendedName>
</protein>
<dbReference type="Gene3D" id="3.30.710.10">
    <property type="entry name" value="Potassium Channel Kv1.1, Chain A"/>
    <property type="match status" value="1"/>
</dbReference>
<keyword evidence="3" id="KW-1185">Reference proteome</keyword>
<dbReference type="Proteomes" id="UP001590951">
    <property type="component" value="Unassembled WGS sequence"/>
</dbReference>
<evidence type="ECO:0000313" key="2">
    <source>
        <dbReference type="EMBL" id="KAL2045982.1"/>
    </source>
</evidence>
<evidence type="ECO:0000259" key="1">
    <source>
        <dbReference type="PROSITE" id="PS50097"/>
    </source>
</evidence>
<comment type="caution">
    <text evidence="2">The sequence shown here is derived from an EMBL/GenBank/DDBJ whole genome shotgun (WGS) entry which is preliminary data.</text>
</comment>
<dbReference type="EMBL" id="JBHFEH010000123">
    <property type="protein sequence ID" value="KAL2045982.1"/>
    <property type="molecule type" value="Genomic_DNA"/>
</dbReference>
<name>A0ABR4AJM1_9LECA</name>
<evidence type="ECO:0000313" key="3">
    <source>
        <dbReference type="Proteomes" id="UP001590951"/>
    </source>
</evidence>
<dbReference type="PROSITE" id="PS50097">
    <property type="entry name" value="BTB"/>
    <property type="match status" value="1"/>
</dbReference>
<dbReference type="InterPro" id="IPR011333">
    <property type="entry name" value="SKP1/BTB/POZ_sf"/>
</dbReference>
<organism evidence="2 3">
    <name type="scientific">Lepraria finkii</name>
    <dbReference type="NCBI Taxonomy" id="1340010"/>
    <lineage>
        <taxon>Eukaryota</taxon>
        <taxon>Fungi</taxon>
        <taxon>Dikarya</taxon>
        <taxon>Ascomycota</taxon>
        <taxon>Pezizomycotina</taxon>
        <taxon>Lecanoromycetes</taxon>
        <taxon>OSLEUM clade</taxon>
        <taxon>Lecanoromycetidae</taxon>
        <taxon>Lecanorales</taxon>
        <taxon>Lecanorineae</taxon>
        <taxon>Stereocaulaceae</taxon>
        <taxon>Lepraria</taxon>
    </lineage>
</organism>
<gene>
    <name evidence="2" type="ORF">ABVK25_011871</name>
</gene>
<feature type="domain" description="BTB" evidence="1">
    <location>
        <begin position="20"/>
        <end position="95"/>
    </location>
</feature>
<accession>A0ABR4AJM1</accession>
<reference evidence="2 3" key="1">
    <citation type="submission" date="2024-09" db="EMBL/GenBank/DDBJ databases">
        <title>Rethinking Asexuality: The Enigmatic Case of Functional Sexual Genes in Lepraria (Stereocaulaceae).</title>
        <authorList>
            <person name="Doellman M."/>
            <person name="Sun Y."/>
            <person name="Barcenas-Pena A."/>
            <person name="Lumbsch H.T."/>
            <person name="Grewe F."/>
        </authorList>
    </citation>
    <scope>NUCLEOTIDE SEQUENCE [LARGE SCALE GENOMIC DNA]</scope>
    <source>
        <strain evidence="2 3">Grewe 0041</strain>
    </source>
</reference>